<gene>
    <name evidence="1" type="ORF">O181_113949</name>
</gene>
<evidence type="ECO:0000313" key="1">
    <source>
        <dbReference type="EMBL" id="MBW0574234.1"/>
    </source>
</evidence>
<dbReference type="AlphaFoldDB" id="A0A9Q3PU64"/>
<dbReference type="OrthoDB" id="2505291at2759"/>
<evidence type="ECO:0000313" key="2">
    <source>
        <dbReference type="Proteomes" id="UP000765509"/>
    </source>
</evidence>
<accession>A0A9Q3PU64</accession>
<name>A0A9Q3PU64_9BASI</name>
<organism evidence="1 2">
    <name type="scientific">Austropuccinia psidii MF-1</name>
    <dbReference type="NCBI Taxonomy" id="1389203"/>
    <lineage>
        <taxon>Eukaryota</taxon>
        <taxon>Fungi</taxon>
        <taxon>Dikarya</taxon>
        <taxon>Basidiomycota</taxon>
        <taxon>Pucciniomycotina</taxon>
        <taxon>Pucciniomycetes</taxon>
        <taxon>Pucciniales</taxon>
        <taxon>Sphaerophragmiaceae</taxon>
        <taxon>Austropuccinia</taxon>
    </lineage>
</organism>
<protein>
    <submittedName>
        <fullName evidence="1">Uncharacterized protein</fullName>
    </submittedName>
</protein>
<proteinExistence type="predicted"/>
<dbReference type="Proteomes" id="UP000765509">
    <property type="component" value="Unassembled WGS sequence"/>
</dbReference>
<dbReference type="EMBL" id="AVOT02093732">
    <property type="protein sequence ID" value="MBW0574234.1"/>
    <property type="molecule type" value="Genomic_DNA"/>
</dbReference>
<sequence length="109" mass="12444">MQQEYSILYKDFLSSKSKVSGESFSNINKLQICCYHHRMLNTIADADLEDHEGRSTQDNSSTITRTILDVETCMMSSKFCTPPTRLNEEQTIKVWSNQIGGLYPMDPIS</sequence>
<reference evidence="1" key="1">
    <citation type="submission" date="2021-03" db="EMBL/GenBank/DDBJ databases">
        <title>Draft genome sequence of rust myrtle Austropuccinia psidii MF-1, a brazilian biotype.</title>
        <authorList>
            <person name="Quecine M.C."/>
            <person name="Pachon D.M.R."/>
            <person name="Bonatelli M.L."/>
            <person name="Correr F.H."/>
            <person name="Franceschini L.M."/>
            <person name="Leite T.F."/>
            <person name="Margarido G.R.A."/>
            <person name="Almeida C.A."/>
            <person name="Ferrarezi J.A."/>
            <person name="Labate C.A."/>
        </authorList>
    </citation>
    <scope>NUCLEOTIDE SEQUENCE</scope>
    <source>
        <strain evidence="1">MF-1</strain>
    </source>
</reference>
<keyword evidence="2" id="KW-1185">Reference proteome</keyword>
<comment type="caution">
    <text evidence="1">The sequence shown here is derived from an EMBL/GenBank/DDBJ whole genome shotgun (WGS) entry which is preliminary data.</text>
</comment>